<keyword evidence="2" id="KW-1185">Reference proteome</keyword>
<protein>
    <submittedName>
        <fullName evidence="1">Uncharacterized protein</fullName>
    </submittedName>
</protein>
<sequence>MSKDVMLDEGGKPAACCRLDRRCVRSPGRAHDGPAAGTLTCPATRRVSGTLAKLAKANEHPARNWRRTNIRDGRTRAQPKIDGAFHKKFPFFVMLDEIFLLAFCLAAM</sequence>
<proteinExistence type="predicted"/>
<evidence type="ECO:0000313" key="1">
    <source>
        <dbReference type="EMBL" id="QHF13128.1"/>
    </source>
</evidence>
<name>A0ABX6HR47_9BURK</name>
<organism evidence="1 2">
    <name type="scientific">Pandoraea fibrosis</name>
    <dbReference type="NCBI Taxonomy" id="1891094"/>
    <lineage>
        <taxon>Bacteria</taxon>
        <taxon>Pseudomonadati</taxon>
        <taxon>Pseudomonadota</taxon>
        <taxon>Betaproteobacteria</taxon>
        <taxon>Burkholderiales</taxon>
        <taxon>Burkholderiaceae</taxon>
        <taxon>Pandoraea</taxon>
    </lineage>
</organism>
<evidence type="ECO:0000313" key="2">
    <source>
        <dbReference type="Proteomes" id="UP000035080"/>
    </source>
</evidence>
<dbReference type="EMBL" id="CP047385">
    <property type="protein sequence ID" value="QHF13128.1"/>
    <property type="molecule type" value="Genomic_DNA"/>
</dbReference>
<gene>
    <name evidence="1" type="ORF">PI93_011140</name>
</gene>
<accession>A0ABX6HR47</accession>
<dbReference type="RefSeq" id="WP_144400434.1">
    <property type="nucleotide sequence ID" value="NZ_CP047385.1"/>
</dbReference>
<reference evidence="1 2" key="1">
    <citation type="journal article" date="2015" name="Genome Announc.">
        <title>Genome Sequences of Two Pandoraea pnomenusa Isolates Recovered 11 Months Apart from a Cystic Fibrosis Patient.</title>
        <authorList>
            <person name="Ee R."/>
            <person name="Ambrose M."/>
            <person name="Lazenby J."/>
            <person name="Williams P."/>
            <person name="Chan K.G."/>
            <person name="Roddam L."/>
        </authorList>
    </citation>
    <scope>NUCLEOTIDE SEQUENCE [LARGE SCALE GENOMIC DNA]</scope>
    <source>
        <strain evidence="1 2">6399</strain>
    </source>
</reference>
<dbReference type="Proteomes" id="UP000035080">
    <property type="component" value="Chromosome"/>
</dbReference>